<feature type="signal peptide" evidence="5">
    <location>
        <begin position="1"/>
        <end position="26"/>
    </location>
</feature>
<feature type="domain" description="Periplasmic binding protein" evidence="6">
    <location>
        <begin position="65"/>
        <end position="363"/>
    </location>
</feature>
<comment type="similarity">
    <text evidence="2">Belongs to the bacterial solute-binding protein 2 family.</text>
</comment>
<dbReference type="GO" id="GO:0030313">
    <property type="term" value="C:cell envelope"/>
    <property type="evidence" value="ECO:0007669"/>
    <property type="project" value="UniProtKB-SubCell"/>
</dbReference>
<dbReference type="PROSITE" id="PS51257">
    <property type="entry name" value="PROKAR_LIPOPROTEIN"/>
    <property type="match status" value="1"/>
</dbReference>
<evidence type="ECO:0000256" key="1">
    <source>
        <dbReference type="ARBA" id="ARBA00004196"/>
    </source>
</evidence>
<evidence type="ECO:0000256" key="4">
    <source>
        <dbReference type="SAM" id="MobiDB-lite"/>
    </source>
</evidence>
<dbReference type="Gene3D" id="3.40.50.2300">
    <property type="match status" value="2"/>
</dbReference>
<comment type="subcellular location">
    <subcellularLocation>
        <location evidence="1">Cell envelope</location>
    </subcellularLocation>
</comment>
<name>A0A926IHM7_9FIRM</name>
<feature type="region of interest" description="Disordered" evidence="4">
    <location>
        <begin position="33"/>
        <end position="56"/>
    </location>
</feature>
<dbReference type="InterPro" id="IPR028082">
    <property type="entry name" value="Peripla_BP_I"/>
</dbReference>
<evidence type="ECO:0000259" key="6">
    <source>
        <dbReference type="Pfam" id="PF13407"/>
    </source>
</evidence>
<dbReference type="Pfam" id="PF13407">
    <property type="entry name" value="Peripla_BP_4"/>
    <property type="match status" value="1"/>
</dbReference>
<keyword evidence="8" id="KW-1185">Reference proteome</keyword>
<feature type="compositionally biased region" description="Low complexity" evidence="4">
    <location>
        <begin position="33"/>
        <end position="54"/>
    </location>
</feature>
<dbReference type="InterPro" id="IPR025997">
    <property type="entry name" value="SBP_2_dom"/>
</dbReference>
<evidence type="ECO:0000256" key="2">
    <source>
        <dbReference type="ARBA" id="ARBA00007639"/>
    </source>
</evidence>
<dbReference type="GO" id="GO:0030246">
    <property type="term" value="F:carbohydrate binding"/>
    <property type="evidence" value="ECO:0007669"/>
    <property type="project" value="UniProtKB-ARBA"/>
</dbReference>
<dbReference type="EMBL" id="JACRTD010000008">
    <property type="protein sequence ID" value="MBC8586094.1"/>
    <property type="molecule type" value="Genomic_DNA"/>
</dbReference>
<evidence type="ECO:0000313" key="7">
    <source>
        <dbReference type="EMBL" id="MBC8586094.1"/>
    </source>
</evidence>
<dbReference type="PANTHER" id="PTHR46847:SF1">
    <property type="entry name" value="D-ALLOSE-BINDING PERIPLASMIC PROTEIN-RELATED"/>
    <property type="match status" value="1"/>
</dbReference>
<dbReference type="AlphaFoldDB" id="A0A926IHM7"/>
<proteinExistence type="inferred from homology"/>
<reference evidence="7" key="1">
    <citation type="submission" date="2020-08" db="EMBL/GenBank/DDBJ databases">
        <title>Genome public.</title>
        <authorList>
            <person name="Liu C."/>
            <person name="Sun Q."/>
        </authorList>
    </citation>
    <scope>NUCLEOTIDE SEQUENCE</scope>
    <source>
        <strain evidence="7">NSJ-64</strain>
    </source>
</reference>
<gene>
    <name evidence="7" type="ORF">H8705_10920</name>
</gene>
<evidence type="ECO:0000256" key="3">
    <source>
        <dbReference type="ARBA" id="ARBA00022729"/>
    </source>
</evidence>
<feature type="chain" id="PRO_5038438748" evidence="5">
    <location>
        <begin position="27"/>
        <end position="391"/>
    </location>
</feature>
<evidence type="ECO:0000313" key="8">
    <source>
        <dbReference type="Proteomes" id="UP000623678"/>
    </source>
</evidence>
<evidence type="ECO:0000256" key="5">
    <source>
        <dbReference type="SAM" id="SignalP"/>
    </source>
</evidence>
<dbReference type="PANTHER" id="PTHR46847">
    <property type="entry name" value="D-ALLOSE-BINDING PERIPLASMIC PROTEIN-RELATED"/>
    <property type="match status" value="1"/>
</dbReference>
<keyword evidence="3 5" id="KW-0732">Signal</keyword>
<sequence>MKKLGEKGMKKLLALFLAVTCILTLAACQGEQSPAPSQDASPASDAAPADDAAATDGEEELTFEMVNCAFAIQFCQVEREGAEAAAEELGGVNIVYSAPQDSSGIQAQIDMINAAIAKQPDALLVAALDPDAIATSLETAKAQGVPVIAYDVAMPNAPEGTVTATVSTNNSKAAGLAAQKMFEDQAFVEKIKAATPENPVIVSVISPDAVQTAHKSRVEGFSSEFLALAEEIAPGAVEISGHVAFEKKAENDPSVIIQVDISPSASDSDIRNLAQSVISNENLIGIFCVNEGIVTGILSATTDGTDLDRETGKYKDLLIAGFDAGKTLKNAVRNQWFYGAVAQNPYDIGYQAVVSAVKASKGEAVEDIDAQAKWYNSENMDDEEIARLLYD</sequence>
<comment type="caution">
    <text evidence="7">The sequence shown here is derived from an EMBL/GenBank/DDBJ whole genome shotgun (WGS) entry which is preliminary data.</text>
</comment>
<accession>A0A926IHM7</accession>
<protein>
    <submittedName>
        <fullName evidence="7">Substrate-binding domain-containing protein</fullName>
    </submittedName>
</protein>
<dbReference type="Proteomes" id="UP000623678">
    <property type="component" value="Unassembled WGS sequence"/>
</dbReference>
<organism evidence="7 8">
    <name type="scientific">Youxingia wuxianensis</name>
    <dbReference type="NCBI Taxonomy" id="2763678"/>
    <lineage>
        <taxon>Bacteria</taxon>
        <taxon>Bacillati</taxon>
        <taxon>Bacillota</taxon>
        <taxon>Clostridia</taxon>
        <taxon>Eubacteriales</taxon>
        <taxon>Oscillospiraceae</taxon>
        <taxon>Youxingia</taxon>
    </lineage>
</organism>
<dbReference type="SUPFAM" id="SSF53822">
    <property type="entry name" value="Periplasmic binding protein-like I"/>
    <property type="match status" value="1"/>
</dbReference>